<dbReference type="InterPro" id="IPR036390">
    <property type="entry name" value="WH_DNA-bd_sf"/>
</dbReference>
<dbReference type="PROSITE" id="PS50949">
    <property type="entry name" value="HTH_GNTR"/>
    <property type="match status" value="1"/>
</dbReference>
<keyword evidence="3" id="KW-0804">Transcription</keyword>
<keyword evidence="1" id="KW-0805">Transcription regulation</keyword>
<dbReference type="AlphaFoldDB" id="A0A0W8I578"/>
<sequence length="229" mass="25002">MTAATTYREVTTGAAPTSRSERVHQELSRQILDHQLAPGQRLIERELIDRFEVSRATVRETLRQLAAEGLVQIQPRRGAVVRAIDSDEARDLYRLRAAIEGLLVETFVERAGVAEVQRLQEALDALDGAVEDGLAASEVMRVRDDFYEALFAGAGSSVLREELGVVQARVRVLCVSSLSESGRGATAVRELRAVTQAIIECDGPRAAALMREHLAFAAAATLRTLPRAD</sequence>
<feature type="region of interest" description="Disordered" evidence="4">
    <location>
        <begin position="1"/>
        <end position="23"/>
    </location>
</feature>
<evidence type="ECO:0000256" key="3">
    <source>
        <dbReference type="ARBA" id="ARBA00023163"/>
    </source>
</evidence>
<dbReference type="InterPro" id="IPR008920">
    <property type="entry name" value="TF_FadR/GntR_C"/>
</dbReference>
<dbReference type="PRINTS" id="PR00035">
    <property type="entry name" value="HTHGNTR"/>
</dbReference>
<feature type="compositionally biased region" description="Polar residues" evidence="4">
    <location>
        <begin position="1"/>
        <end position="18"/>
    </location>
</feature>
<dbReference type="RefSeq" id="WP_058891402.1">
    <property type="nucleotide sequence ID" value="NZ_LQBL01000028.1"/>
</dbReference>
<feature type="domain" description="HTH gntR-type" evidence="5">
    <location>
        <begin position="17"/>
        <end position="84"/>
    </location>
</feature>
<dbReference type="SUPFAM" id="SSF46785">
    <property type="entry name" value="Winged helix' DNA-binding domain"/>
    <property type="match status" value="1"/>
</dbReference>
<protein>
    <recommendedName>
        <fullName evidence="5">HTH gntR-type domain-containing protein</fullName>
    </recommendedName>
</protein>
<dbReference type="CDD" id="cd07377">
    <property type="entry name" value="WHTH_GntR"/>
    <property type="match status" value="1"/>
</dbReference>
<evidence type="ECO:0000256" key="1">
    <source>
        <dbReference type="ARBA" id="ARBA00023015"/>
    </source>
</evidence>
<dbReference type="InterPro" id="IPR011711">
    <property type="entry name" value="GntR_C"/>
</dbReference>
<keyword evidence="2" id="KW-0238">DNA-binding</keyword>
<accession>A0A0W8I578</accession>
<dbReference type="Gene3D" id="1.20.120.530">
    <property type="entry name" value="GntR ligand-binding domain-like"/>
    <property type="match status" value="1"/>
</dbReference>
<dbReference type="STRING" id="767452.AVL62_00925"/>
<gene>
    <name evidence="6" type="ORF">AVL62_00925</name>
</gene>
<evidence type="ECO:0000313" key="6">
    <source>
        <dbReference type="EMBL" id="KUG53394.1"/>
    </source>
</evidence>
<dbReference type="InterPro" id="IPR000524">
    <property type="entry name" value="Tscrpt_reg_HTH_GntR"/>
</dbReference>
<dbReference type="SMART" id="SM00895">
    <property type="entry name" value="FCD"/>
    <property type="match status" value="1"/>
</dbReference>
<dbReference type="PANTHER" id="PTHR43537:SF49">
    <property type="entry name" value="TRANSCRIPTIONAL REGULATORY PROTEIN"/>
    <property type="match status" value="1"/>
</dbReference>
<dbReference type="Gene3D" id="1.10.10.10">
    <property type="entry name" value="Winged helix-like DNA-binding domain superfamily/Winged helix DNA-binding domain"/>
    <property type="match status" value="1"/>
</dbReference>
<dbReference type="GO" id="GO:0003677">
    <property type="term" value="F:DNA binding"/>
    <property type="evidence" value="ECO:0007669"/>
    <property type="project" value="UniProtKB-KW"/>
</dbReference>
<dbReference type="OrthoDB" id="9816161at2"/>
<keyword evidence="7" id="KW-1185">Reference proteome</keyword>
<reference evidence="6 7" key="1">
    <citation type="submission" date="2015-12" db="EMBL/GenBank/DDBJ databases">
        <title>Serinicoccus chungangenesis strain CD08_5 genome sequencing and assembly.</title>
        <authorList>
            <person name="Chander A.M."/>
            <person name="Kaur G."/>
            <person name="Nair G.R."/>
            <person name="Dhawan D.K."/>
            <person name="Kochhar R.K."/>
            <person name="Mayilraj S."/>
            <person name="Bhadada S.K."/>
        </authorList>
    </citation>
    <scope>NUCLEOTIDE SEQUENCE [LARGE SCALE GENOMIC DNA]</scope>
    <source>
        <strain evidence="6 7">CD08_5</strain>
    </source>
</reference>
<comment type="caution">
    <text evidence="6">The sequence shown here is derived from an EMBL/GenBank/DDBJ whole genome shotgun (WGS) entry which is preliminary data.</text>
</comment>
<evidence type="ECO:0000313" key="7">
    <source>
        <dbReference type="Proteomes" id="UP000054837"/>
    </source>
</evidence>
<dbReference type="EMBL" id="LQBL01000028">
    <property type="protein sequence ID" value="KUG53394.1"/>
    <property type="molecule type" value="Genomic_DNA"/>
</dbReference>
<evidence type="ECO:0000256" key="2">
    <source>
        <dbReference type="ARBA" id="ARBA00023125"/>
    </source>
</evidence>
<evidence type="ECO:0000256" key="4">
    <source>
        <dbReference type="SAM" id="MobiDB-lite"/>
    </source>
</evidence>
<dbReference type="Pfam" id="PF00392">
    <property type="entry name" value="GntR"/>
    <property type="match status" value="1"/>
</dbReference>
<dbReference type="InterPro" id="IPR036388">
    <property type="entry name" value="WH-like_DNA-bd_sf"/>
</dbReference>
<dbReference type="GO" id="GO:0003700">
    <property type="term" value="F:DNA-binding transcription factor activity"/>
    <property type="evidence" value="ECO:0007669"/>
    <property type="project" value="InterPro"/>
</dbReference>
<proteinExistence type="predicted"/>
<organism evidence="6 7">
    <name type="scientific">Serinicoccus chungangensis</name>
    <dbReference type="NCBI Taxonomy" id="767452"/>
    <lineage>
        <taxon>Bacteria</taxon>
        <taxon>Bacillati</taxon>
        <taxon>Actinomycetota</taxon>
        <taxon>Actinomycetes</taxon>
        <taxon>Micrococcales</taxon>
        <taxon>Ornithinimicrobiaceae</taxon>
        <taxon>Serinicoccus</taxon>
    </lineage>
</organism>
<dbReference type="Pfam" id="PF07729">
    <property type="entry name" value="FCD"/>
    <property type="match status" value="1"/>
</dbReference>
<dbReference type="PANTHER" id="PTHR43537">
    <property type="entry name" value="TRANSCRIPTIONAL REGULATOR, GNTR FAMILY"/>
    <property type="match status" value="1"/>
</dbReference>
<dbReference type="SUPFAM" id="SSF48008">
    <property type="entry name" value="GntR ligand-binding domain-like"/>
    <property type="match status" value="1"/>
</dbReference>
<dbReference type="Proteomes" id="UP000054837">
    <property type="component" value="Unassembled WGS sequence"/>
</dbReference>
<name>A0A0W8I578_9MICO</name>
<dbReference type="SMART" id="SM00345">
    <property type="entry name" value="HTH_GNTR"/>
    <property type="match status" value="1"/>
</dbReference>
<evidence type="ECO:0000259" key="5">
    <source>
        <dbReference type="PROSITE" id="PS50949"/>
    </source>
</evidence>